<name>A0A1I7TJB8_9PELO</name>
<dbReference type="WBParaSite" id="Csp11.Scaffold626.g6494.t1">
    <property type="protein sequence ID" value="Csp11.Scaffold626.g6494.t1"/>
    <property type="gene ID" value="Csp11.Scaffold626.g6494"/>
</dbReference>
<evidence type="ECO:0000313" key="2">
    <source>
        <dbReference type="WBParaSite" id="Csp11.Scaffold626.g6494.t1"/>
    </source>
</evidence>
<sequence>MWCKMLNETIIYANLWPAIERLTKQWRASFSKRALGSMRQEANGKGVICMRQWHDAWNLCFSVTGVKNNQN</sequence>
<dbReference type="AlphaFoldDB" id="A0A1I7TJB8"/>
<keyword evidence="1" id="KW-1185">Reference proteome</keyword>
<protein>
    <submittedName>
        <fullName evidence="2">Uncharacterized protein</fullName>
    </submittedName>
</protein>
<reference evidence="2" key="1">
    <citation type="submission" date="2016-11" db="UniProtKB">
        <authorList>
            <consortium name="WormBaseParasite"/>
        </authorList>
    </citation>
    <scope>IDENTIFICATION</scope>
</reference>
<dbReference type="Proteomes" id="UP000095282">
    <property type="component" value="Unplaced"/>
</dbReference>
<proteinExistence type="predicted"/>
<organism evidence="1 2">
    <name type="scientific">Caenorhabditis tropicalis</name>
    <dbReference type="NCBI Taxonomy" id="1561998"/>
    <lineage>
        <taxon>Eukaryota</taxon>
        <taxon>Metazoa</taxon>
        <taxon>Ecdysozoa</taxon>
        <taxon>Nematoda</taxon>
        <taxon>Chromadorea</taxon>
        <taxon>Rhabditida</taxon>
        <taxon>Rhabditina</taxon>
        <taxon>Rhabditomorpha</taxon>
        <taxon>Rhabditoidea</taxon>
        <taxon>Rhabditidae</taxon>
        <taxon>Peloderinae</taxon>
        <taxon>Caenorhabditis</taxon>
    </lineage>
</organism>
<evidence type="ECO:0000313" key="1">
    <source>
        <dbReference type="Proteomes" id="UP000095282"/>
    </source>
</evidence>
<accession>A0A1I7TJB8</accession>